<organism evidence="3 4">
    <name type="scientific">Pseudo-nitzschia multistriata</name>
    <dbReference type="NCBI Taxonomy" id="183589"/>
    <lineage>
        <taxon>Eukaryota</taxon>
        <taxon>Sar</taxon>
        <taxon>Stramenopiles</taxon>
        <taxon>Ochrophyta</taxon>
        <taxon>Bacillariophyta</taxon>
        <taxon>Bacillariophyceae</taxon>
        <taxon>Bacillariophycidae</taxon>
        <taxon>Bacillariales</taxon>
        <taxon>Bacillariaceae</taxon>
        <taxon>Pseudo-nitzschia</taxon>
    </lineage>
</organism>
<keyword evidence="2" id="KW-0472">Membrane</keyword>
<protein>
    <submittedName>
        <fullName evidence="3">Uncharacterized protein</fullName>
    </submittedName>
</protein>
<evidence type="ECO:0000256" key="1">
    <source>
        <dbReference type="SAM" id="MobiDB-lite"/>
    </source>
</evidence>
<keyword evidence="4" id="KW-1185">Reference proteome</keyword>
<keyword evidence="2" id="KW-0812">Transmembrane</keyword>
<proteinExistence type="predicted"/>
<name>A0A448Z3K9_9STRA</name>
<evidence type="ECO:0000313" key="3">
    <source>
        <dbReference type="EMBL" id="VEU36575.1"/>
    </source>
</evidence>
<feature type="region of interest" description="Disordered" evidence="1">
    <location>
        <begin position="122"/>
        <end position="148"/>
    </location>
</feature>
<dbReference type="EMBL" id="CAACVS010000094">
    <property type="protein sequence ID" value="VEU36575.1"/>
    <property type="molecule type" value="Genomic_DNA"/>
</dbReference>
<feature type="compositionally biased region" description="Polar residues" evidence="1">
    <location>
        <begin position="1"/>
        <end position="21"/>
    </location>
</feature>
<feature type="region of interest" description="Disordered" evidence="1">
    <location>
        <begin position="1"/>
        <end position="27"/>
    </location>
</feature>
<reference evidence="3 4" key="1">
    <citation type="submission" date="2019-01" db="EMBL/GenBank/DDBJ databases">
        <authorList>
            <person name="Ferrante I. M."/>
        </authorList>
    </citation>
    <scope>NUCLEOTIDE SEQUENCE [LARGE SCALE GENOMIC DNA]</scope>
    <source>
        <strain evidence="3 4">B856</strain>
    </source>
</reference>
<dbReference type="AlphaFoldDB" id="A0A448Z3K9"/>
<gene>
    <name evidence="3" type="ORF">PSNMU_V1.4_AUG-EV-PASAV3_0033370</name>
</gene>
<accession>A0A448Z3K9</accession>
<evidence type="ECO:0000256" key="2">
    <source>
        <dbReference type="SAM" id="Phobius"/>
    </source>
</evidence>
<keyword evidence="2" id="KW-1133">Transmembrane helix</keyword>
<dbReference type="Proteomes" id="UP000291116">
    <property type="component" value="Unassembled WGS sequence"/>
</dbReference>
<evidence type="ECO:0000313" key="4">
    <source>
        <dbReference type="Proteomes" id="UP000291116"/>
    </source>
</evidence>
<feature type="transmembrane region" description="Helical" evidence="2">
    <location>
        <begin position="289"/>
        <end position="310"/>
    </location>
</feature>
<sequence>MQFNAIQSNAIQSNGMQSNTPPTRPGVPTPAETRCLLSFCGGLWMVVVLCSAMPPVGRLLARSLRQSPAPFGGVLSCPVLSRPLLCLLPVVHRPAAPDAADHRLLVEEDPAVVPLRFRRPGVGRGHRPVGPPGGLAPGRATLRGRGKGPLPGGARFRVRVNAGVKARVRSRFPRRRVELGVEVLHGAHADLVLLLDVVLVLDLLVAVDGADPAVLEEGVVDGRGGPDDRGQEALPLYHRPPGPGGHVPGGLPARVRVRFVHHGGWNADVCRNGCRNGCMNGCGKAKPNALPAMAVALSVVTGIPVVGLFWSGIFSGGDSVRCGTLRSFF</sequence>